<protein>
    <submittedName>
        <fullName evidence="2">Uncharacterized protein</fullName>
    </submittedName>
</protein>
<keyword evidence="1" id="KW-0472">Membrane</keyword>
<evidence type="ECO:0000313" key="2">
    <source>
        <dbReference type="EMBL" id="CAJ1955781.1"/>
    </source>
</evidence>
<dbReference type="AlphaFoldDB" id="A0AA86VHU1"/>
<keyword evidence="1" id="KW-0812">Transmembrane</keyword>
<feature type="transmembrane region" description="Helical" evidence="1">
    <location>
        <begin position="72"/>
        <end position="94"/>
    </location>
</feature>
<dbReference type="EMBL" id="OY731402">
    <property type="protein sequence ID" value="CAJ1955781.1"/>
    <property type="molecule type" value="Genomic_DNA"/>
</dbReference>
<accession>A0AA86VHU1</accession>
<evidence type="ECO:0000313" key="3">
    <source>
        <dbReference type="Proteomes" id="UP001189624"/>
    </source>
</evidence>
<name>A0AA86VHU1_9FABA</name>
<evidence type="ECO:0000256" key="1">
    <source>
        <dbReference type="SAM" id="Phobius"/>
    </source>
</evidence>
<keyword evidence="1" id="KW-1133">Transmembrane helix</keyword>
<organism evidence="2 3">
    <name type="scientific">Sphenostylis stenocarpa</name>
    <dbReference type="NCBI Taxonomy" id="92480"/>
    <lineage>
        <taxon>Eukaryota</taxon>
        <taxon>Viridiplantae</taxon>
        <taxon>Streptophyta</taxon>
        <taxon>Embryophyta</taxon>
        <taxon>Tracheophyta</taxon>
        <taxon>Spermatophyta</taxon>
        <taxon>Magnoliopsida</taxon>
        <taxon>eudicotyledons</taxon>
        <taxon>Gunneridae</taxon>
        <taxon>Pentapetalae</taxon>
        <taxon>rosids</taxon>
        <taxon>fabids</taxon>
        <taxon>Fabales</taxon>
        <taxon>Fabaceae</taxon>
        <taxon>Papilionoideae</taxon>
        <taxon>50 kb inversion clade</taxon>
        <taxon>NPAAA clade</taxon>
        <taxon>indigoferoid/millettioid clade</taxon>
        <taxon>Phaseoleae</taxon>
        <taxon>Sphenostylis</taxon>
    </lineage>
</organism>
<dbReference type="Proteomes" id="UP001189624">
    <property type="component" value="Chromosome 5"/>
</dbReference>
<keyword evidence="3" id="KW-1185">Reference proteome</keyword>
<gene>
    <name evidence="2" type="ORF">AYBTSS11_LOCUS16306</name>
</gene>
<proteinExistence type="predicted"/>
<reference evidence="2" key="1">
    <citation type="submission" date="2023-10" db="EMBL/GenBank/DDBJ databases">
        <authorList>
            <person name="Domelevo Entfellner J.-B."/>
        </authorList>
    </citation>
    <scope>NUCLEOTIDE SEQUENCE</scope>
</reference>
<dbReference type="Gramene" id="rna-AYBTSS11_LOCUS16306">
    <property type="protein sequence ID" value="CAJ1955781.1"/>
    <property type="gene ID" value="gene-AYBTSS11_LOCUS16306"/>
</dbReference>
<sequence length="99" mass="11755">MEYFLQEKLKVEYLRRGKSLLESLIQKPSTTDVKEQFGAWDWNNKQLNVQSSHKRSVCDVDATIFVGRALNIILGILYLRVYYMIMEVVPYVWFCKETK</sequence>